<proteinExistence type="predicted"/>
<dbReference type="Pfam" id="PF24764">
    <property type="entry name" value="rva_4"/>
    <property type="match status" value="1"/>
</dbReference>
<dbReference type="PANTHER" id="PTHR46791:SF13">
    <property type="entry name" value="CLR5 DOMAIN-CONTAINING PROTEIN"/>
    <property type="match status" value="1"/>
</dbReference>
<evidence type="ECO:0000313" key="2">
    <source>
        <dbReference type="EnsemblMetazoa" id="Aqu2.1.39411_001"/>
    </source>
</evidence>
<feature type="domain" description="Integrase core" evidence="1">
    <location>
        <begin position="23"/>
        <end position="53"/>
    </location>
</feature>
<dbReference type="EnsemblMetazoa" id="Aqu2.1.39411_001">
    <property type="protein sequence ID" value="Aqu2.1.39411_001"/>
    <property type="gene ID" value="Aqu2.1.39411"/>
</dbReference>
<sequence>MLLALMNPAGSSMRSSRRLSRKVYLNKGPNDIWHVDGYDKLKPYRIAIHGCID</sequence>
<organism evidence="2">
    <name type="scientific">Amphimedon queenslandica</name>
    <name type="common">Sponge</name>
    <dbReference type="NCBI Taxonomy" id="400682"/>
    <lineage>
        <taxon>Eukaryota</taxon>
        <taxon>Metazoa</taxon>
        <taxon>Porifera</taxon>
        <taxon>Demospongiae</taxon>
        <taxon>Heteroscleromorpha</taxon>
        <taxon>Haplosclerida</taxon>
        <taxon>Niphatidae</taxon>
        <taxon>Amphimedon</taxon>
    </lineage>
</organism>
<dbReference type="InParanoid" id="A0A1X7VH64"/>
<protein>
    <recommendedName>
        <fullName evidence="1">Integrase core domain-containing protein</fullName>
    </recommendedName>
</protein>
<reference evidence="2" key="1">
    <citation type="submission" date="2017-05" db="UniProtKB">
        <authorList>
            <consortium name="EnsemblMetazoa"/>
        </authorList>
    </citation>
    <scope>IDENTIFICATION</scope>
</reference>
<name>A0A1X7VH64_AMPQE</name>
<accession>A0A1X7VH64</accession>
<dbReference type="PANTHER" id="PTHR46791">
    <property type="entry name" value="EXPRESSED PROTEIN"/>
    <property type="match status" value="1"/>
</dbReference>
<dbReference type="InterPro" id="IPR058913">
    <property type="entry name" value="Integrase_dom_put"/>
</dbReference>
<dbReference type="AlphaFoldDB" id="A0A1X7VH64"/>
<evidence type="ECO:0000259" key="1">
    <source>
        <dbReference type="Pfam" id="PF24764"/>
    </source>
</evidence>